<comment type="caution">
    <text evidence="2">The sequence shown here is derived from an EMBL/GenBank/DDBJ whole genome shotgun (WGS) entry which is preliminary data.</text>
</comment>
<reference evidence="3" key="1">
    <citation type="journal article" date="2019" name="Int. J. Syst. Evol. Microbiol.">
        <title>The Global Catalogue of Microorganisms (GCM) 10K type strain sequencing project: providing services to taxonomists for standard genome sequencing and annotation.</title>
        <authorList>
            <consortium name="The Broad Institute Genomics Platform"/>
            <consortium name="The Broad Institute Genome Sequencing Center for Infectious Disease"/>
            <person name="Wu L."/>
            <person name="Ma J."/>
        </authorList>
    </citation>
    <scope>NUCLEOTIDE SEQUENCE [LARGE SCALE GENOMIC DNA]</scope>
    <source>
        <strain evidence="3">JCM 18715</strain>
    </source>
</reference>
<protein>
    <recommendedName>
        <fullName evidence="1">Phasin domain-containing protein</fullName>
    </recommendedName>
</protein>
<gene>
    <name evidence="2" type="ORF">GCM10025770_07180</name>
</gene>
<dbReference type="EMBL" id="BAABLD010000002">
    <property type="protein sequence ID" value="GAA5160003.1"/>
    <property type="molecule type" value="Genomic_DNA"/>
</dbReference>
<evidence type="ECO:0000259" key="1">
    <source>
        <dbReference type="Pfam" id="PF09361"/>
    </source>
</evidence>
<proteinExistence type="predicted"/>
<dbReference type="NCBIfam" id="TIGR01841">
    <property type="entry name" value="phasin"/>
    <property type="match status" value="1"/>
</dbReference>
<dbReference type="Proteomes" id="UP001500547">
    <property type="component" value="Unassembled WGS sequence"/>
</dbReference>
<name>A0ABP9QDD7_9RHOO</name>
<dbReference type="RefSeq" id="WP_345531468.1">
    <property type="nucleotide sequence ID" value="NZ_BAABLD010000002.1"/>
</dbReference>
<dbReference type="Pfam" id="PF09361">
    <property type="entry name" value="Phasin_2"/>
    <property type="match status" value="1"/>
</dbReference>
<sequence>MANKTDQTVAALQKRNLEAAMQLAQISIENSQRILQLQMETARDLFESGVSNVQALSHVKTPQEAMELRARAAQQTAEKMFSTSRDIAEITAGMQDAMSKLVSQQLTSGSQELISAVQGMLQGMPLNSHAAAETMQSTFEAARKTLEQVAKASSDAFSAVAKNGKKD</sequence>
<dbReference type="InterPro" id="IPR018968">
    <property type="entry name" value="Phasin"/>
</dbReference>
<evidence type="ECO:0000313" key="2">
    <source>
        <dbReference type="EMBL" id="GAA5160003.1"/>
    </source>
</evidence>
<feature type="domain" description="Phasin" evidence="1">
    <location>
        <begin position="8"/>
        <end position="105"/>
    </location>
</feature>
<dbReference type="InterPro" id="IPR010127">
    <property type="entry name" value="Phasin_subfam-1"/>
</dbReference>
<keyword evidence="3" id="KW-1185">Reference proteome</keyword>
<organism evidence="2 3">
    <name type="scientific">Viridibacterium curvum</name>
    <dbReference type="NCBI Taxonomy" id="1101404"/>
    <lineage>
        <taxon>Bacteria</taxon>
        <taxon>Pseudomonadati</taxon>
        <taxon>Pseudomonadota</taxon>
        <taxon>Betaproteobacteria</taxon>
        <taxon>Rhodocyclales</taxon>
        <taxon>Rhodocyclaceae</taxon>
        <taxon>Viridibacterium</taxon>
    </lineage>
</organism>
<accession>A0ABP9QDD7</accession>
<evidence type="ECO:0000313" key="3">
    <source>
        <dbReference type="Proteomes" id="UP001500547"/>
    </source>
</evidence>